<dbReference type="PROSITE" id="PS50937">
    <property type="entry name" value="HTH_MERR_2"/>
    <property type="match status" value="1"/>
</dbReference>
<dbReference type="PANTHER" id="PTHR30204:SF94">
    <property type="entry name" value="HEAVY METAL-DEPENDENT TRANSCRIPTIONAL REGULATOR HI_0293-RELATED"/>
    <property type="match status" value="1"/>
</dbReference>
<dbReference type="InterPro" id="IPR047057">
    <property type="entry name" value="MerR_fam"/>
</dbReference>
<organism evidence="7 8">
    <name type="scientific">Pandoraea pneumonica</name>
    <dbReference type="NCBI Taxonomy" id="2508299"/>
    <lineage>
        <taxon>Bacteria</taxon>
        <taxon>Pseudomonadati</taxon>
        <taxon>Pseudomonadota</taxon>
        <taxon>Betaproteobacteria</taxon>
        <taxon>Burkholderiales</taxon>
        <taxon>Burkholderiaceae</taxon>
        <taxon>Pandoraea</taxon>
    </lineage>
</organism>
<dbReference type="GeneID" id="300402693"/>
<sequence length="149" mass="16504">MKIGDLAKVSGLAASKIRFYEAQGLLPDAQRQSNGYREYGDDALTRLDIIRRAQNAGFSLDEIRSILPPDLSAWPHDTLLEVLRRKVTEIERLEQSLAQSKHNISALIDAIEQRGEGEGCGEAAQRVLTSLRNTPVDPPLTNGRARKRG</sequence>
<gene>
    <name evidence="7" type="ORF">PPN31114_00631</name>
</gene>
<evidence type="ECO:0000313" key="7">
    <source>
        <dbReference type="EMBL" id="VVD71445.1"/>
    </source>
</evidence>
<name>A0A5E4S819_9BURK</name>
<dbReference type="SMART" id="SM00422">
    <property type="entry name" value="HTH_MERR"/>
    <property type="match status" value="1"/>
</dbReference>
<proteinExistence type="predicted"/>
<evidence type="ECO:0000256" key="4">
    <source>
        <dbReference type="SAM" id="Coils"/>
    </source>
</evidence>
<evidence type="ECO:0000256" key="1">
    <source>
        <dbReference type="ARBA" id="ARBA00023015"/>
    </source>
</evidence>
<dbReference type="Gene3D" id="1.10.1660.10">
    <property type="match status" value="1"/>
</dbReference>
<keyword evidence="4" id="KW-0175">Coiled coil</keyword>
<keyword evidence="1" id="KW-0805">Transcription regulation</keyword>
<feature type="domain" description="HTH merR-type" evidence="6">
    <location>
        <begin position="1"/>
        <end position="69"/>
    </location>
</feature>
<dbReference type="EMBL" id="CABPSK010000001">
    <property type="protein sequence ID" value="VVD71445.1"/>
    <property type="molecule type" value="Genomic_DNA"/>
</dbReference>
<dbReference type="PRINTS" id="PR00040">
    <property type="entry name" value="HTHMERR"/>
</dbReference>
<dbReference type="SUPFAM" id="SSF46955">
    <property type="entry name" value="Putative DNA-binding domain"/>
    <property type="match status" value="1"/>
</dbReference>
<dbReference type="InterPro" id="IPR009061">
    <property type="entry name" value="DNA-bd_dom_put_sf"/>
</dbReference>
<evidence type="ECO:0000313" key="8">
    <source>
        <dbReference type="Proteomes" id="UP000366945"/>
    </source>
</evidence>
<dbReference type="InterPro" id="IPR000551">
    <property type="entry name" value="MerR-type_HTH_dom"/>
</dbReference>
<keyword evidence="8" id="KW-1185">Reference proteome</keyword>
<feature type="region of interest" description="Disordered" evidence="5">
    <location>
        <begin position="129"/>
        <end position="149"/>
    </location>
</feature>
<dbReference type="AlphaFoldDB" id="A0A5E4S819"/>
<evidence type="ECO:0000256" key="2">
    <source>
        <dbReference type="ARBA" id="ARBA00023125"/>
    </source>
</evidence>
<dbReference type="PANTHER" id="PTHR30204">
    <property type="entry name" value="REDOX-CYCLING DRUG-SENSING TRANSCRIPTIONAL ACTIVATOR SOXR"/>
    <property type="match status" value="1"/>
</dbReference>
<feature type="coiled-coil region" evidence="4">
    <location>
        <begin position="83"/>
        <end position="110"/>
    </location>
</feature>
<accession>A0A5E4S819</accession>
<dbReference type="RefSeq" id="WP_150678016.1">
    <property type="nucleotide sequence ID" value="NZ_CABPSK010000001.1"/>
</dbReference>
<dbReference type="Proteomes" id="UP000366945">
    <property type="component" value="Unassembled WGS sequence"/>
</dbReference>
<evidence type="ECO:0000256" key="5">
    <source>
        <dbReference type="SAM" id="MobiDB-lite"/>
    </source>
</evidence>
<evidence type="ECO:0000256" key="3">
    <source>
        <dbReference type="ARBA" id="ARBA00023163"/>
    </source>
</evidence>
<dbReference type="GO" id="GO:0003677">
    <property type="term" value="F:DNA binding"/>
    <property type="evidence" value="ECO:0007669"/>
    <property type="project" value="UniProtKB-KW"/>
</dbReference>
<dbReference type="GO" id="GO:0003700">
    <property type="term" value="F:DNA-binding transcription factor activity"/>
    <property type="evidence" value="ECO:0007669"/>
    <property type="project" value="InterPro"/>
</dbReference>
<evidence type="ECO:0000259" key="6">
    <source>
        <dbReference type="PROSITE" id="PS50937"/>
    </source>
</evidence>
<dbReference type="OrthoDB" id="5297305at2"/>
<protein>
    <submittedName>
        <fullName evidence="7">MerR family transcriptional regulator</fullName>
    </submittedName>
</protein>
<dbReference type="PROSITE" id="PS00552">
    <property type="entry name" value="HTH_MERR_1"/>
    <property type="match status" value="1"/>
</dbReference>
<keyword evidence="2" id="KW-0238">DNA-binding</keyword>
<keyword evidence="3" id="KW-0804">Transcription</keyword>
<dbReference type="Pfam" id="PF13411">
    <property type="entry name" value="MerR_1"/>
    <property type="match status" value="1"/>
</dbReference>
<reference evidence="7 8" key="1">
    <citation type="submission" date="2019-08" db="EMBL/GenBank/DDBJ databases">
        <authorList>
            <person name="Peeters C."/>
        </authorList>
    </citation>
    <scope>NUCLEOTIDE SEQUENCE [LARGE SCALE GENOMIC DNA]</scope>
    <source>
        <strain evidence="7 8">LMG 31114</strain>
    </source>
</reference>